<evidence type="ECO:0000313" key="3">
    <source>
        <dbReference type="Proteomes" id="UP000273675"/>
    </source>
</evidence>
<proteinExistence type="predicted"/>
<reference evidence="2 3" key="1">
    <citation type="submission" date="2018-10" db="EMBL/GenBank/DDBJ databases">
        <title>Genomic Encyclopedia of Type Strains, Phase IV (KMG-IV): sequencing the most valuable type-strain genomes for metagenomic binning, comparative biology and taxonomic classification.</title>
        <authorList>
            <person name="Goeker M."/>
        </authorList>
    </citation>
    <scope>NUCLEOTIDE SEQUENCE [LARGE SCALE GENOMIC DNA]</scope>
    <source>
        <strain evidence="2 3">DSM 4734</strain>
    </source>
</reference>
<feature type="compositionally biased region" description="Pro residues" evidence="1">
    <location>
        <begin position="111"/>
        <end position="121"/>
    </location>
</feature>
<gene>
    <name evidence="2" type="ORF">C7435_1598</name>
</gene>
<feature type="compositionally biased region" description="Basic and acidic residues" evidence="1">
    <location>
        <begin position="36"/>
        <end position="55"/>
    </location>
</feature>
<feature type="compositionally biased region" description="Low complexity" evidence="1">
    <location>
        <begin position="95"/>
        <end position="110"/>
    </location>
</feature>
<dbReference type="Proteomes" id="UP000273675">
    <property type="component" value="Unassembled WGS sequence"/>
</dbReference>
<comment type="caution">
    <text evidence="2">The sequence shown here is derived from an EMBL/GenBank/DDBJ whole genome shotgun (WGS) entry which is preliminary data.</text>
</comment>
<evidence type="ECO:0000313" key="2">
    <source>
        <dbReference type="EMBL" id="RKR00390.1"/>
    </source>
</evidence>
<dbReference type="OrthoDB" id="7678639at2"/>
<evidence type="ECO:0000256" key="1">
    <source>
        <dbReference type="SAM" id="MobiDB-lite"/>
    </source>
</evidence>
<sequence>MSAKYASLHAGLLARKGEASPAIPSPLGPASYTDQPQRRDIDPPRPENQPREQQRHNTPLFARKRPPMPADAAPPPRHAPDTGSGTPGQQASETPASASPPGGCCSGAAPPNKPRPLPGPDAPLEHRTAVRLTAEQKRRLGTVSVQMSWSQQRILAIALDEWLDRLCETEMKNCACLKTRKPG</sequence>
<protein>
    <submittedName>
        <fullName evidence="2">Uncharacterized protein</fullName>
    </submittedName>
</protein>
<accession>A0A495DDL8</accession>
<name>A0A495DDL8_9PROT</name>
<dbReference type="RefSeq" id="WP_121210705.1">
    <property type="nucleotide sequence ID" value="NZ_RBIM01000003.1"/>
</dbReference>
<dbReference type="EMBL" id="RBIM01000003">
    <property type="protein sequence ID" value="RKR00390.1"/>
    <property type="molecule type" value="Genomic_DNA"/>
</dbReference>
<feature type="compositionally biased region" description="Pro residues" evidence="1">
    <location>
        <begin position="67"/>
        <end position="77"/>
    </location>
</feature>
<organism evidence="2 3">
    <name type="scientific">Maricaulis maris</name>
    <dbReference type="NCBI Taxonomy" id="74318"/>
    <lineage>
        <taxon>Bacteria</taxon>
        <taxon>Pseudomonadati</taxon>
        <taxon>Pseudomonadota</taxon>
        <taxon>Alphaproteobacteria</taxon>
        <taxon>Maricaulales</taxon>
        <taxon>Maricaulaceae</taxon>
        <taxon>Maricaulis</taxon>
    </lineage>
</organism>
<feature type="compositionally biased region" description="Polar residues" evidence="1">
    <location>
        <begin position="83"/>
        <end position="94"/>
    </location>
</feature>
<dbReference type="AlphaFoldDB" id="A0A495DDL8"/>
<feature type="region of interest" description="Disordered" evidence="1">
    <location>
        <begin position="17"/>
        <end position="124"/>
    </location>
</feature>